<feature type="region of interest" description="Disordered" evidence="1">
    <location>
        <begin position="1"/>
        <end position="86"/>
    </location>
</feature>
<keyword evidence="3" id="KW-1185">Reference proteome</keyword>
<dbReference type="GeneID" id="81408910"/>
<dbReference type="EMBL" id="JAPQKL010000007">
    <property type="protein sequence ID" value="KAJ5121035.1"/>
    <property type="molecule type" value="Genomic_DNA"/>
</dbReference>
<protein>
    <submittedName>
        <fullName evidence="2">Uncharacterized protein</fullName>
    </submittedName>
</protein>
<evidence type="ECO:0000313" key="3">
    <source>
        <dbReference type="Proteomes" id="UP001149079"/>
    </source>
</evidence>
<evidence type="ECO:0000256" key="1">
    <source>
        <dbReference type="SAM" id="MobiDB-lite"/>
    </source>
</evidence>
<feature type="compositionally biased region" description="Polar residues" evidence="1">
    <location>
        <begin position="1"/>
        <end position="11"/>
    </location>
</feature>
<gene>
    <name evidence="2" type="ORF">N7515_008996</name>
</gene>
<sequence>MVTVEQLTSDTILLVGGDPVGPHSGHCPRGSWSQKRLDREQLRHDALAPDGSDEHTEHGNISPPGHWLGRTTTGVVPRSGLSPRPT</sequence>
<comment type="caution">
    <text evidence="2">The sequence shown here is derived from an EMBL/GenBank/DDBJ whole genome shotgun (WGS) entry which is preliminary data.</text>
</comment>
<organism evidence="2 3">
    <name type="scientific">Penicillium bovifimosum</name>
    <dbReference type="NCBI Taxonomy" id="126998"/>
    <lineage>
        <taxon>Eukaryota</taxon>
        <taxon>Fungi</taxon>
        <taxon>Dikarya</taxon>
        <taxon>Ascomycota</taxon>
        <taxon>Pezizomycotina</taxon>
        <taxon>Eurotiomycetes</taxon>
        <taxon>Eurotiomycetidae</taxon>
        <taxon>Eurotiales</taxon>
        <taxon>Aspergillaceae</taxon>
        <taxon>Penicillium</taxon>
    </lineage>
</organism>
<dbReference type="AlphaFoldDB" id="A0A9W9GIF4"/>
<reference evidence="2" key="2">
    <citation type="journal article" date="2023" name="IMA Fungus">
        <title>Comparative genomic study of the Penicillium genus elucidates a diverse pangenome and 15 lateral gene transfer events.</title>
        <authorList>
            <person name="Petersen C."/>
            <person name="Sorensen T."/>
            <person name="Nielsen M.R."/>
            <person name="Sondergaard T.E."/>
            <person name="Sorensen J.L."/>
            <person name="Fitzpatrick D.A."/>
            <person name="Frisvad J.C."/>
            <person name="Nielsen K.L."/>
        </authorList>
    </citation>
    <scope>NUCLEOTIDE SEQUENCE</scope>
    <source>
        <strain evidence="2">IBT 22155</strain>
    </source>
</reference>
<feature type="compositionally biased region" description="Basic and acidic residues" evidence="1">
    <location>
        <begin position="35"/>
        <end position="58"/>
    </location>
</feature>
<reference evidence="2" key="1">
    <citation type="submission" date="2022-11" db="EMBL/GenBank/DDBJ databases">
        <authorList>
            <person name="Petersen C."/>
        </authorList>
    </citation>
    <scope>NUCLEOTIDE SEQUENCE</scope>
    <source>
        <strain evidence="2">IBT 22155</strain>
    </source>
</reference>
<dbReference type="OrthoDB" id="10270000at2759"/>
<accession>A0A9W9GIF4</accession>
<evidence type="ECO:0000313" key="2">
    <source>
        <dbReference type="EMBL" id="KAJ5121035.1"/>
    </source>
</evidence>
<dbReference type="Proteomes" id="UP001149079">
    <property type="component" value="Unassembled WGS sequence"/>
</dbReference>
<name>A0A9W9GIF4_9EURO</name>
<dbReference type="RefSeq" id="XP_056517539.1">
    <property type="nucleotide sequence ID" value="XM_056669740.1"/>
</dbReference>
<proteinExistence type="predicted"/>